<dbReference type="EC" id="3.6.1.-" evidence="2"/>
<proteinExistence type="predicted"/>
<gene>
    <name evidence="2" type="ORF">KK1_046080</name>
</gene>
<dbReference type="GO" id="GO:0004386">
    <property type="term" value="F:helicase activity"/>
    <property type="evidence" value="ECO:0007669"/>
    <property type="project" value="UniProtKB-KW"/>
</dbReference>
<evidence type="ECO:0000313" key="3">
    <source>
        <dbReference type="Proteomes" id="UP000075243"/>
    </source>
</evidence>
<dbReference type="EMBL" id="KQ484991">
    <property type="protein sequence ID" value="KYP33102.1"/>
    <property type="molecule type" value="Genomic_DNA"/>
</dbReference>
<dbReference type="Gramene" id="C.cajan_44262.t">
    <property type="protein sequence ID" value="C.cajan_44262.t.cds1"/>
    <property type="gene ID" value="C.cajan_44262"/>
</dbReference>
<feature type="domain" description="DNA helicase Pif1-like 2B" evidence="1">
    <location>
        <begin position="130"/>
        <end position="176"/>
    </location>
</feature>
<dbReference type="GO" id="GO:0005657">
    <property type="term" value="C:replication fork"/>
    <property type="evidence" value="ECO:0007669"/>
    <property type="project" value="TreeGrafter"/>
</dbReference>
<dbReference type="AlphaFoldDB" id="A0A151QS72"/>
<name>A0A151QS72_CAJCA</name>
<accession>A0A151QS72</accession>
<dbReference type="SUPFAM" id="SSF52540">
    <property type="entry name" value="P-loop containing nucleoside triphosphate hydrolases"/>
    <property type="match status" value="1"/>
</dbReference>
<dbReference type="STRING" id="3821.A0A151QS72"/>
<keyword evidence="3" id="KW-1185">Reference proteome</keyword>
<dbReference type="GO" id="GO:0006260">
    <property type="term" value="P:DNA replication"/>
    <property type="evidence" value="ECO:0007669"/>
    <property type="project" value="TreeGrafter"/>
</dbReference>
<evidence type="ECO:0000313" key="2">
    <source>
        <dbReference type="EMBL" id="KYP33102.1"/>
    </source>
</evidence>
<sequence>MRLNTTKTNATTFDIKKFANWILQIGDRDMLMDQNGEVEISIPKELLIQPVENPLMSLVQFVYRSILHNLKDVNFFQERAILAPTIESFEQVNDFMLSVIPGEEKNYLSSDTPCPSDEETKIQGEWFTSKFLNDVKCYGVPNHKLTLKVGVPIMLLRNLDQSNGLCNGTRFQVTDLGTNVISATVITDTNIGANILIPRMNLVPSDPGFPFKFQRRQFPLCLYFEMNINKSQGQSLSMVELFLPKPIFIHGHLYVAASRVKSMQGLKILILDEDSQVCNSTKNVVYKEVFENL</sequence>
<evidence type="ECO:0000259" key="1">
    <source>
        <dbReference type="Pfam" id="PF21530"/>
    </source>
</evidence>
<dbReference type="GO" id="GO:0016787">
    <property type="term" value="F:hydrolase activity"/>
    <property type="evidence" value="ECO:0007669"/>
    <property type="project" value="UniProtKB-KW"/>
</dbReference>
<keyword evidence="2" id="KW-0378">Hydrolase</keyword>
<dbReference type="Proteomes" id="UP000075243">
    <property type="component" value="Unassembled WGS sequence"/>
</dbReference>
<dbReference type="PANTHER" id="PTHR23274">
    <property type="entry name" value="DNA HELICASE-RELATED"/>
    <property type="match status" value="1"/>
</dbReference>
<keyword evidence="2" id="KW-0347">Helicase</keyword>
<keyword evidence="2" id="KW-0067">ATP-binding</keyword>
<protein>
    <submittedName>
        <fullName evidence="2">ATP-dependent DNA helicase PIF1</fullName>
        <ecNumber evidence="2">3.6.1.-</ecNumber>
    </submittedName>
</protein>
<dbReference type="OMA" id="FANWILQ"/>
<reference evidence="2" key="1">
    <citation type="journal article" date="2012" name="Nat. Biotechnol.">
        <title>Draft genome sequence of pigeonpea (Cajanus cajan), an orphan legume crop of resource-poor farmers.</title>
        <authorList>
            <person name="Varshney R.K."/>
            <person name="Chen W."/>
            <person name="Li Y."/>
            <person name="Bharti A.K."/>
            <person name="Saxena R.K."/>
            <person name="Schlueter J.A."/>
            <person name="Donoghue M.T."/>
            <person name="Azam S."/>
            <person name="Fan G."/>
            <person name="Whaley A.M."/>
            <person name="Farmer A.D."/>
            <person name="Sheridan J."/>
            <person name="Iwata A."/>
            <person name="Tuteja R."/>
            <person name="Penmetsa R.V."/>
            <person name="Wu W."/>
            <person name="Upadhyaya H.D."/>
            <person name="Yang S.P."/>
            <person name="Shah T."/>
            <person name="Saxena K.B."/>
            <person name="Michael T."/>
            <person name="McCombie W.R."/>
            <person name="Yang B."/>
            <person name="Zhang G."/>
            <person name="Yang H."/>
            <person name="Wang J."/>
            <person name="Spillane C."/>
            <person name="Cook D.R."/>
            <person name="May G.D."/>
            <person name="Xu X."/>
            <person name="Jackson S.A."/>
        </authorList>
    </citation>
    <scope>NUCLEOTIDE SEQUENCE [LARGE SCALE GENOMIC DNA]</scope>
</reference>
<dbReference type="Pfam" id="PF21530">
    <property type="entry name" value="Pif1_2B_dom"/>
    <property type="match status" value="1"/>
</dbReference>
<organism evidence="2 3">
    <name type="scientific">Cajanus cajan</name>
    <name type="common">Pigeon pea</name>
    <name type="synonym">Cajanus indicus</name>
    <dbReference type="NCBI Taxonomy" id="3821"/>
    <lineage>
        <taxon>Eukaryota</taxon>
        <taxon>Viridiplantae</taxon>
        <taxon>Streptophyta</taxon>
        <taxon>Embryophyta</taxon>
        <taxon>Tracheophyta</taxon>
        <taxon>Spermatophyta</taxon>
        <taxon>Magnoliopsida</taxon>
        <taxon>eudicotyledons</taxon>
        <taxon>Gunneridae</taxon>
        <taxon>Pentapetalae</taxon>
        <taxon>rosids</taxon>
        <taxon>fabids</taxon>
        <taxon>Fabales</taxon>
        <taxon>Fabaceae</taxon>
        <taxon>Papilionoideae</taxon>
        <taxon>50 kb inversion clade</taxon>
        <taxon>NPAAA clade</taxon>
        <taxon>indigoferoid/millettioid clade</taxon>
        <taxon>Phaseoleae</taxon>
        <taxon>Cajanus</taxon>
    </lineage>
</organism>
<keyword evidence="2" id="KW-0547">Nucleotide-binding</keyword>
<dbReference type="PANTHER" id="PTHR23274:SF33">
    <property type="entry name" value="ANIMAL RPA1 DOMAIN PROTEIN"/>
    <property type="match status" value="1"/>
</dbReference>
<dbReference type="InterPro" id="IPR027417">
    <property type="entry name" value="P-loop_NTPase"/>
</dbReference>
<dbReference type="InterPro" id="IPR049163">
    <property type="entry name" value="Pif1-like_2B_dom"/>
</dbReference>